<dbReference type="OMA" id="PNNDQQL"/>
<evidence type="ECO:0000313" key="9">
    <source>
        <dbReference type="Proteomes" id="UP000011777"/>
    </source>
</evidence>
<comment type="similarity">
    <text evidence="1">Belongs to the RRF family.</text>
</comment>
<comment type="function">
    <text evidence="4">Necessary for protein synthesis in mitochondria. Functions as a ribosome recycling factor in mitochondria.</text>
</comment>
<evidence type="ECO:0000256" key="6">
    <source>
        <dbReference type="SAM" id="MobiDB-lite"/>
    </source>
</evidence>
<gene>
    <name evidence="8" type="ORF">G210_0704</name>
</gene>
<evidence type="ECO:0000259" key="7">
    <source>
        <dbReference type="Pfam" id="PF01765"/>
    </source>
</evidence>
<evidence type="ECO:0000256" key="3">
    <source>
        <dbReference type="ARBA" id="ARBA00022917"/>
    </source>
</evidence>
<dbReference type="HOGENOM" id="CLU_085410_0_0_1"/>
<protein>
    <recommendedName>
        <fullName evidence="2">Ribosome-recycling factor, mitochondrial</fullName>
    </recommendedName>
    <alternativeName>
        <fullName evidence="5">Ribosome-releasing factor, mitochondrial</fullName>
    </alternativeName>
</protein>
<dbReference type="PANTHER" id="PTHR20982:SF3">
    <property type="entry name" value="MITOCHONDRIAL RIBOSOME RECYCLING FACTOR PSEUDO 1"/>
    <property type="match status" value="1"/>
</dbReference>
<keyword evidence="9" id="KW-1185">Reference proteome</keyword>
<dbReference type="AlphaFoldDB" id="M3K093"/>
<dbReference type="eggNOG" id="KOG4759">
    <property type="taxonomic scope" value="Eukaryota"/>
</dbReference>
<dbReference type="GO" id="GO:0006412">
    <property type="term" value="P:translation"/>
    <property type="evidence" value="ECO:0007669"/>
    <property type="project" value="UniProtKB-KW"/>
</dbReference>
<dbReference type="OrthoDB" id="407355at2759"/>
<keyword evidence="3" id="KW-0648">Protein biosynthesis</keyword>
<proteinExistence type="inferred from homology"/>
<dbReference type="Gene3D" id="3.30.1360.40">
    <property type="match status" value="1"/>
</dbReference>
<evidence type="ECO:0000256" key="1">
    <source>
        <dbReference type="ARBA" id="ARBA00005912"/>
    </source>
</evidence>
<evidence type="ECO:0000256" key="2">
    <source>
        <dbReference type="ARBA" id="ARBA00020581"/>
    </source>
</evidence>
<feature type="region of interest" description="Disordered" evidence="6">
    <location>
        <begin position="28"/>
        <end position="56"/>
    </location>
</feature>
<dbReference type="GO" id="GO:0005739">
    <property type="term" value="C:mitochondrion"/>
    <property type="evidence" value="ECO:0007669"/>
    <property type="project" value="TreeGrafter"/>
</dbReference>
<evidence type="ECO:0000313" key="8">
    <source>
        <dbReference type="EMBL" id="EMG48695.1"/>
    </source>
</evidence>
<dbReference type="SUPFAM" id="SSF55194">
    <property type="entry name" value="Ribosome recycling factor, RRF"/>
    <property type="match status" value="1"/>
</dbReference>
<dbReference type="Gene3D" id="1.10.132.20">
    <property type="entry name" value="Ribosome-recycling factor"/>
    <property type="match status" value="1"/>
</dbReference>
<organism evidence="8 9">
    <name type="scientific">Candida maltosa (strain Xu316)</name>
    <name type="common">Yeast</name>
    <dbReference type="NCBI Taxonomy" id="1245528"/>
    <lineage>
        <taxon>Eukaryota</taxon>
        <taxon>Fungi</taxon>
        <taxon>Dikarya</taxon>
        <taxon>Ascomycota</taxon>
        <taxon>Saccharomycotina</taxon>
        <taxon>Pichiomycetes</taxon>
        <taxon>Debaryomycetaceae</taxon>
        <taxon>Candida/Lodderomyces clade</taxon>
        <taxon>Candida</taxon>
    </lineage>
</organism>
<dbReference type="GO" id="GO:0043023">
    <property type="term" value="F:ribosomal large subunit binding"/>
    <property type="evidence" value="ECO:0007669"/>
    <property type="project" value="TreeGrafter"/>
</dbReference>
<dbReference type="Proteomes" id="UP000011777">
    <property type="component" value="Unassembled WGS sequence"/>
</dbReference>
<sequence length="252" mass="28462">MFRSVLRQQRSIIPKTIVLRPSLLVPSQSFHSSPVNLAKKKGKKGKEEPEEDESEAVPEITIDFPKVTKSYDTILAKFNKAATDIKLGKLNPKIFDNLEVNIGNHGQEELVPFTSVAQTSVKGRNFIINLFDESYGKHVINAIIGSELNMSGAIDPTNKFQVKVPIPTVTTETKQDDAKRLKEVFENFKNNHKTNSLNSVRGEVRHKFQNGLKHNNLTDAEHQTIKKLEDLHKSYTTKLSDLFKQAEKSILK</sequence>
<evidence type="ECO:0000256" key="4">
    <source>
        <dbReference type="ARBA" id="ARBA00024909"/>
    </source>
</evidence>
<accession>M3K093</accession>
<dbReference type="InterPro" id="IPR036191">
    <property type="entry name" value="RRF_sf"/>
</dbReference>
<comment type="caution">
    <text evidence="8">The sequence shown here is derived from an EMBL/GenBank/DDBJ whole genome shotgun (WGS) entry which is preliminary data.</text>
</comment>
<reference evidence="8 9" key="1">
    <citation type="submission" date="2013-02" db="EMBL/GenBank/DDBJ databases">
        <title>Genome sequence of Candida maltosa Xu316, a potential industrial strain for xylitol and ethanol production.</title>
        <authorList>
            <person name="Yu J."/>
            <person name="Wang Q."/>
            <person name="Geng X."/>
            <person name="Bao W."/>
            <person name="He P."/>
            <person name="Cai J."/>
        </authorList>
    </citation>
    <scope>NUCLEOTIDE SEQUENCE [LARGE SCALE GENOMIC DNA]</scope>
    <source>
        <strain evidence="9">Xu316</strain>
    </source>
</reference>
<evidence type="ECO:0000256" key="5">
    <source>
        <dbReference type="ARBA" id="ARBA00033107"/>
    </source>
</evidence>
<dbReference type="STRING" id="1245528.M3K093"/>
<dbReference type="InterPro" id="IPR023584">
    <property type="entry name" value="Ribosome_recyc_fac_dom"/>
</dbReference>
<dbReference type="InterPro" id="IPR002661">
    <property type="entry name" value="Ribosome_recyc_fac"/>
</dbReference>
<dbReference type="Pfam" id="PF01765">
    <property type="entry name" value="RRF"/>
    <property type="match status" value="1"/>
</dbReference>
<name>M3K093_CANMX</name>
<dbReference type="PANTHER" id="PTHR20982">
    <property type="entry name" value="RIBOSOME RECYCLING FACTOR"/>
    <property type="match status" value="1"/>
</dbReference>
<feature type="domain" description="Ribosome recycling factor" evidence="7">
    <location>
        <begin position="79"/>
        <end position="251"/>
    </location>
</feature>
<dbReference type="EMBL" id="AOGT01001008">
    <property type="protein sequence ID" value="EMG48695.1"/>
    <property type="molecule type" value="Genomic_DNA"/>
</dbReference>